<keyword evidence="2" id="KW-0472">Membrane</keyword>
<feature type="transmembrane region" description="Helical" evidence="2">
    <location>
        <begin position="12"/>
        <end position="32"/>
    </location>
</feature>
<evidence type="ECO:0000313" key="4">
    <source>
        <dbReference type="Proteomes" id="UP000192674"/>
    </source>
</evidence>
<name>A0A1W2FTC2_KIBAR</name>
<accession>A0A1W2FTC2</accession>
<proteinExistence type="predicted"/>
<dbReference type="RefSeq" id="WP_143447023.1">
    <property type="nucleotide sequence ID" value="NZ_FWXV01000011.1"/>
</dbReference>
<keyword evidence="2" id="KW-0812">Transmembrane</keyword>
<evidence type="ECO:0000256" key="1">
    <source>
        <dbReference type="SAM" id="MobiDB-lite"/>
    </source>
</evidence>
<dbReference type="EMBL" id="FWXV01000011">
    <property type="protein sequence ID" value="SMD25170.1"/>
    <property type="molecule type" value="Genomic_DNA"/>
</dbReference>
<dbReference type="Proteomes" id="UP000192674">
    <property type="component" value="Unassembled WGS sequence"/>
</dbReference>
<evidence type="ECO:0000256" key="2">
    <source>
        <dbReference type="SAM" id="Phobius"/>
    </source>
</evidence>
<organism evidence="3 4">
    <name type="scientific">Kibdelosporangium aridum</name>
    <dbReference type="NCBI Taxonomy" id="2030"/>
    <lineage>
        <taxon>Bacteria</taxon>
        <taxon>Bacillati</taxon>
        <taxon>Actinomycetota</taxon>
        <taxon>Actinomycetes</taxon>
        <taxon>Pseudonocardiales</taxon>
        <taxon>Pseudonocardiaceae</taxon>
        <taxon>Kibdelosporangium</taxon>
    </lineage>
</organism>
<keyword evidence="4" id="KW-1185">Reference proteome</keyword>
<protein>
    <submittedName>
        <fullName evidence="3">Uncharacterized protein</fullName>
    </submittedName>
</protein>
<gene>
    <name evidence="3" type="ORF">SAMN05661093_08966</name>
</gene>
<keyword evidence="2" id="KW-1133">Transmembrane helix</keyword>
<feature type="region of interest" description="Disordered" evidence="1">
    <location>
        <begin position="38"/>
        <end position="59"/>
    </location>
</feature>
<sequence>MARQTGRGSPRWVKWSVIVVGVLVLIVVVLQLTGLGGQHGPGQHLPGSQVQPSVGVGHR</sequence>
<reference evidence="3 4" key="1">
    <citation type="submission" date="2017-04" db="EMBL/GenBank/DDBJ databases">
        <authorList>
            <person name="Afonso C.L."/>
            <person name="Miller P.J."/>
            <person name="Scott M.A."/>
            <person name="Spackman E."/>
            <person name="Goraichik I."/>
            <person name="Dimitrov K.M."/>
            <person name="Suarez D.L."/>
            <person name="Swayne D.E."/>
        </authorList>
    </citation>
    <scope>NUCLEOTIDE SEQUENCE [LARGE SCALE GENOMIC DNA]</scope>
    <source>
        <strain evidence="3 4">DSM 43828</strain>
    </source>
</reference>
<evidence type="ECO:0000313" key="3">
    <source>
        <dbReference type="EMBL" id="SMD25170.1"/>
    </source>
</evidence>
<dbReference type="AlphaFoldDB" id="A0A1W2FTC2"/>